<dbReference type="EMBL" id="QRAO01000003">
    <property type="protein sequence ID" value="RDK85497.1"/>
    <property type="molecule type" value="Genomic_DNA"/>
</dbReference>
<organism evidence="1 2">
    <name type="scientific">Marinirhabdus gelatinilytica</name>
    <dbReference type="NCBI Taxonomy" id="1703343"/>
    <lineage>
        <taxon>Bacteria</taxon>
        <taxon>Pseudomonadati</taxon>
        <taxon>Bacteroidota</taxon>
        <taxon>Flavobacteriia</taxon>
        <taxon>Flavobacteriales</taxon>
        <taxon>Flavobacteriaceae</taxon>
    </lineage>
</organism>
<sequence length="271" mass="31134">MKKALLGLLAISILVACKNDTEKETDVVIHDEVKVSKIENKTANFPKTLGNVLEAHGGWEQWNHMNNLCFELDGKNGTETHTTDLKNRKAKIEHKDWSIGYDGNQVWLLENEEDAYSGNARFYHNLMFYFYAMPFILSDDGIVYSEMEPTELDGKLYNGIKVSYKNGVGDSPEDEYKLFFHPDTHKMEWLGYTVTFGKDEKSDKWSYIKYDDWQEVNGLQLPRKLTWYNVENGKPTDERNDLLFSKVTVSPQKLDASVFAKPEGAVVVPLN</sequence>
<reference evidence="1 2" key="1">
    <citation type="submission" date="2018-07" db="EMBL/GenBank/DDBJ databases">
        <title>Genomic Encyclopedia of Type Strains, Phase IV (KMG-IV): sequencing the most valuable type-strain genomes for metagenomic binning, comparative biology and taxonomic classification.</title>
        <authorList>
            <person name="Goeker M."/>
        </authorList>
    </citation>
    <scope>NUCLEOTIDE SEQUENCE [LARGE SCALE GENOMIC DNA]</scope>
    <source>
        <strain evidence="1 2">DSM 101478</strain>
    </source>
</reference>
<evidence type="ECO:0000313" key="2">
    <source>
        <dbReference type="Proteomes" id="UP000255317"/>
    </source>
</evidence>
<dbReference type="PROSITE" id="PS51257">
    <property type="entry name" value="PROKAR_LIPOPROTEIN"/>
    <property type="match status" value="1"/>
</dbReference>
<dbReference type="InterPro" id="IPR045444">
    <property type="entry name" value="DUF6503"/>
</dbReference>
<evidence type="ECO:0000313" key="1">
    <source>
        <dbReference type="EMBL" id="RDK85497.1"/>
    </source>
</evidence>
<gene>
    <name evidence="1" type="ORF">C8D94_103324</name>
</gene>
<dbReference type="AlphaFoldDB" id="A0A370QAW3"/>
<accession>A0A370QAW3</accession>
<dbReference type="Pfam" id="PF20113">
    <property type="entry name" value="DUF6503"/>
    <property type="match status" value="1"/>
</dbReference>
<dbReference type="Proteomes" id="UP000255317">
    <property type="component" value="Unassembled WGS sequence"/>
</dbReference>
<name>A0A370QAW3_9FLAO</name>
<proteinExistence type="predicted"/>
<comment type="caution">
    <text evidence="1">The sequence shown here is derived from an EMBL/GenBank/DDBJ whole genome shotgun (WGS) entry which is preliminary data.</text>
</comment>
<keyword evidence="2" id="KW-1185">Reference proteome</keyword>
<dbReference type="RefSeq" id="WP_211308913.1">
    <property type="nucleotide sequence ID" value="NZ_QRAO01000003.1"/>
</dbReference>
<protein>
    <submittedName>
        <fullName evidence="1">Uncharacterized protein</fullName>
    </submittedName>
</protein>